<keyword evidence="2" id="KW-1185">Reference proteome</keyword>
<dbReference type="AlphaFoldDB" id="A0A172U3A6"/>
<gene>
    <name evidence="1" type="ORF">SY85_19350</name>
</gene>
<evidence type="ECO:0000313" key="2">
    <source>
        <dbReference type="Proteomes" id="UP000077177"/>
    </source>
</evidence>
<dbReference type="STRING" id="1492898.SY85_19350"/>
<name>A0A172U3A6_9BACT</name>
<reference evidence="2" key="1">
    <citation type="submission" date="2015-01" db="EMBL/GenBank/DDBJ databases">
        <title>Flavisolibacter sp./LCS9/ whole genome sequencing.</title>
        <authorList>
            <person name="Kim M.K."/>
            <person name="Srinivasan S."/>
            <person name="Lee J.-J."/>
        </authorList>
    </citation>
    <scope>NUCLEOTIDE SEQUENCE [LARGE SCALE GENOMIC DNA]</scope>
    <source>
        <strain evidence="2">LCS9</strain>
    </source>
</reference>
<dbReference type="Proteomes" id="UP000077177">
    <property type="component" value="Chromosome"/>
</dbReference>
<proteinExistence type="predicted"/>
<organism evidence="1 2">
    <name type="scientific">Flavisolibacter tropicus</name>
    <dbReference type="NCBI Taxonomy" id="1492898"/>
    <lineage>
        <taxon>Bacteria</taxon>
        <taxon>Pseudomonadati</taxon>
        <taxon>Bacteroidota</taxon>
        <taxon>Chitinophagia</taxon>
        <taxon>Chitinophagales</taxon>
        <taxon>Chitinophagaceae</taxon>
        <taxon>Flavisolibacter</taxon>
    </lineage>
</organism>
<sequence>MIKKTDYYFGAEFKDFNQDGHKDILLHYSSNATMVLDLFVYIPTIKSFKEVKGFRQFPAPLPIKNTGYYYSYHKSGCADMNWDSDLFYIKDFKAITLGKISGRQCDNRDGVKDAVYIHKFHGKQKQFFKTLPIMTIWKYKDYKWGFIEEYWTNNYRQFL</sequence>
<evidence type="ECO:0008006" key="3">
    <source>
        <dbReference type="Google" id="ProtNLM"/>
    </source>
</evidence>
<reference evidence="1 2" key="2">
    <citation type="journal article" date="2016" name="Int. J. Syst. Evol. Microbiol.">
        <title>Flavisolibacter tropicus sp. nov., isolated from tropical soil.</title>
        <authorList>
            <person name="Lee J.J."/>
            <person name="Kang M.S."/>
            <person name="Kim G.S."/>
            <person name="Lee C.S."/>
            <person name="Lim S."/>
            <person name="Lee J."/>
            <person name="Roh S.H."/>
            <person name="Kang H."/>
            <person name="Ha J.M."/>
            <person name="Bae S."/>
            <person name="Jung H.Y."/>
            <person name="Kim M.K."/>
        </authorList>
    </citation>
    <scope>NUCLEOTIDE SEQUENCE [LARGE SCALE GENOMIC DNA]</scope>
    <source>
        <strain evidence="1 2">LCS9</strain>
    </source>
</reference>
<dbReference type="EMBL" id="CP011390">
    <property type="protein sequence ID" value="ANE53614.1"/>
    <property type="molecule type" value="Genomic_DNA"/>
</dbReference>
<protein>
    <recommendedName>
        <fullName evidence="3">VCBS repeat-containing protein</fullName>
    </recommendedName>
</protein>
<accession>A0A172U3A6</accession>
<dbReference type="KEGG" id="fla:SY85_19350"/>
<evidence type="ECO:0000313" key="1">
    <source>
        <dbReference type="EMBL" id="ANE53614.1"/>
    </source>
</evidence>